<organism evidence="3 4">
    <name type="scientific">Kitasatospora aburaviensis</name>
    <dbReference type="NCBI Taxonomy" id="67265"/>
    <lineage>
        <taxon>Bacteria</taxon>
        <taxon>Bacillati</taxon>
        <taxon>Actinomycetota</taxon>
        <taxon>Actinomycetes</taxon>
        <taxon>Kitasatosporales</taxon>
        <taxon>Streptomycetaceae</taxon>
        <taxon>Kitasatospora</taxon>
    </lineage>
</organism>
<dbReference type="EMBL" id="JBHSOD010000008">
    <property type="protein sequence ID" value="MFC5885107.1"/>
    <property type="molecule type" value="Genomic_DNA"/>
</dbReference>
<dbReference type="PANTHER" id="PTHR24361">
    <property type="entry name" value="MITOGEN-ACTIVATED KINASE KINASE KINASE"/>
    <property type="match status" value="1"/>
</dbReference>
<sequence>MRDREQDGTGSGNGEWQLPEYRHIRELGAGAAGRVVLAHHDPTGTPVAIKYLHDAAGGAGLRREAAVLARVDSPYVTRLYEYVESGPHAAIVMELIDGISLRALLRAEGATTPEAALVVLKGSLLGLAAAHAVGLVHRDYKPANVLVAANGTTKLVDFGIAVPSGDDRDVSGTPAYLAPEQWTGAPASPAADVYAATVTFFECLTGARPYTGGTLAELAVQHQESPVPDGLVPEPVRPLVRAGLAKLPGDRPAGAAEFVRLLEAVATTGYGRRWEERGRSDLAALVALLATLLPWGAAGMPPGGTTALARTELVAARGAAASRGEHARGGGATATRAEHPRGGASASRTVRRLGLHGRVRAEHPRRRRARAVTGAVASTLAVAALAAVAIAGTGDRGERTGLGSPMPQLTTTLGPAGAGGGDATEGPSGPTASATSAGGRTPTDPRSSAAGAPPSPSPFEPASPSPSPPGAPPQPPRPSPSVPPTTGTTSGRSPSPTPSRTPGPTPTPGTTTSSTARLTDAPRSTPPTTSTTLATVVGGPPTVVTPPPVTRVTSLSVDSVGCLDFSRWGIRARVTVVASGPPGATLTVLWQHHSGANNTPVTIATDTVRLGTGSVTLTPSHEFGNDDSIFWGVRVVSDPRADSMTTPYRELRGFDCRQPG</sequence>
<name>A0ABW1ESR9_9ACTN</name>
<dbReference type="GO" id="GO:0016301">
    <property type="term" value="F:kinase activity"/>
    <property type="evidence" value="ECO:0007669"/>
    <property type="project" value="UniProtKB-KW"/>
</dbReference>
<feature type="compositionally biased region" description="Low complexity" evidence="1">
    <location>
        <begin position="484"/>
        <end position="494"/>
    </location>
</feature>
<dbReference type="InterPro" id="IPR053235">
    <property type="entry name" value="Ser_Thr_kinase"/>
</dbReference>
<dbReference type="RefSeq" id="WP_313762124.1">
    <property type="nucleotide sequence ID" value="NZ_BAAAVH010000084.1"/>
</dbReference>
<dbReference type="InterPro" id="IPR008271">
    <property type="entry name" value="Ser/Thr_kinase_AS"/>
</dbReference>
<dbReference type="Proteomes" id="UP001596067">
    <property type="component" value="Unassembled WGS sequence"/>
</dbReference>
<feature type="compositionally biased region" description="Low complexity" evidence="1">
    <location>
        <begin position="526"/>
        <end position="542"/>
    </location>
</feature>
<feature type="region of interest" description="Disordered" evidence="1">
    <location>
        <begin position="395"/>
        <end position="546"/>
    </location>
</feature>
<feature type="compositionally biased region" description="Low complexity" evidence="1">
    <location>
        <begin position="508"/>
        <end position="517"/>
    </location>
</feature>
<keyword evidence="3" id="KW-0418">Kinase</keyword>
<evidence type="ECO:0000259" key="2">
    <source>
        <dbReference type="PROSITE" id="PS50011"/>
    </source>
</evidence>
<feature type="region of interest" description="Disordered" evidence="1">
    <location>
        <begin position="320"/>
        <end position="347"/>
    </location>
</feature>
<dbReference type="PROSITE" id="PS00108">
    <property type="entry name" value="PROTEIN_KINASE_ST"/>
    <property type="match status" value="1"/>
</dbReference>
<feature type="compositionally biased region" description="Pro residues" evidence="1">
    <location>
        <begin position="453"/>
        <end position="483"/>
    </location>
</feature>
<proteinExistence type="predicted"/>
<keyword evidence="4" id="KW-1185">Reference proteome</keyword>
<dbReference type="PANTHER" id="PTHR24361:SF678">
    <property type="entry name" value="SPORULATION-SPECIFIC PROTEIN 1"/>
    <property type="match status" value="1"/>
</dbReference>
<dbReference type="Pfam" id="PF00069">
    <property type="entry name" value="Pkinase"/>
    <property type="match status" value="1"/>
</dbReference>
<evidence type="ECO:0000313" key="3">
    <source>
        <dbReference type="EMBL" id="MFC5885107.1"/>
    </source>
</evidence>
<protein>
    <submittedName>
        <fullName evidence="3">Protein kinase</fullName>
    </submittedName>
</protein>
<dbReference type="InterPro" id="IPR011009">
    <property type="entry name" value="Kinase-like_dom_sf"/>
</dbReference>
<dbReference type="InterPro" id="IPR000719">
    <property type="entry name" value="Prot_kinase_dom"/>
</dbReference>
<dbReference type="PROSITE" id="PS50011">
    <property type="entry name" value="PROTEIN_KINASE_DOM"/>
    <property type="match status" value="1"/>
</dbReference>
<feature type="domain" description="Protein kinase" evidence="2">
    <location>
        <begin position="21"/>
        <end position="265"/>
    </location>
</feature>
<evidence type="ECO:0000256" key="1">
    <source>
        <dbReference type="SAM" id="MobiDB-lite"/>
    </source>
</evidence>
<comment type="caution">
    <text evidence="3">The sequence shown here is derived from an EMBL/GenBank/DDBJ whole genome shotgun (WGS) entry which is preliminary data.</text>
</comment>
<gene>
    <name evidence="3" type="ORF">ACFP0N_09005</name>
</gene>
<feature type="compositionally biased region" description="Pro residues" evidence="1">
    <location>
        <begin position="495"/>
        <end position="507"/>
    </location>
</feature>
<dbReference type="SUPFAM" id="SSF56112">
    <property type="entry name" value="Protein kinase-like (PK-like)"/>
    <property type="match status" value="1"/>
</dbReference>
<evidence type="ECO:0000313" key="4">
    <source>
        <dbReference type="Proteomes" id="UP001596067"/>
    </source>
</evidence>
<keyword evidence="3" id="KW-0808">Transferase</keyword>
<reference evidence="4" key="1">
    <citation type="journal article" date="2019" name="Int. J. Syst. Evol. Microbiol.">
        <title>The Global Catalogue of Microorganisms (GCM) 10K type strain sequencing project: providing services to taxonomists for standard genome sequencing and annotation.</title>
        <authorList>
            <consortium name="The Broad Institute Genomics Platform"/>
            <consortium name="The Broad Institute Genome Sequencing Center for Infectious Disease"/>
            <person name="Wu L."/>
            <person name="Ma J."/>
        </authorList>
    </citation>
    <scope>NUCLEOTIDE SEQUENCE [LARGE SCALE GENOMIC DNA]</scope>
    <source>
        <strain evidence="4">CGMCC 4.1469</strain>
    </source>
</reference>
<dbReference type="Gene3D" id="1.10.510.10">
    <property type="entry name" value="Transferase(Phosphotransferase) domain 1"/>
    <property type="match status" value="1"/>
</dbReference>
<dbReference type="CDD" id="cd14014">
    <property type="entry name" value="STKc_PknB_like"/>
    <property type="match status" value="1"/>
</dbReference>
<accession>A0ABW1ESR9</accession>